<comment type="caution">
    <text evidence="1">The sequence shown here is derived from an EMBL/GenBank/DDBJ whole genome shotgun (WGS) entry which is preliminary data.</text>
</comment>
<evidence type="ECO:0000313" key="1">
    <source>
        <dbReference type="EMBL" id="KAK8192692.1"/>
    </source>
</evidence>
<evidence type="ECO:0000313" key="2">
    <source>
        <dbReference type="Proteomes" id="UP001320706"/>
    </source>
</evidence>
<dbReference type="EMBL" id="JAMKPW020000044">
    <property type="protein sequence ID" value="KAK8192692.1"/>
    <property type="molecule type" value="Genomic_DNA"/>
</dbReference>
<protein>
    <submittedName>
        <fullName evidence="1">Uncharacterized protein</fullName>
    </submittedName>
</protein>
<organism evidence="1 2">
    <name type="scientific">Zalaria obscura</name>
    <dbReference type="NCBI Taxonomy" id="2024903"/>
    <lineage>
        <taxon>Eukaryota</taxon>
        <taxon>Fungi</taxon>
        <taxon>Dikarya</taxon>
        <taxon>Ascomycota</taxon>
        <taxon>Pezizomycotina</taxon>
        <taxon>Dothideomycetes</taxon>
        <taxon>Dothideomycetidae</taxon>
        <taxon>Dothideales</taxon>
        <taxon>Zalariaceae</taxon>
        <taxon>Zalaria</taxon>
    </lineage>
</organism>
<keyword evidence="2" id="KW-1185">Reference proteome</keyword>
<reference evidence="1" key="1">
    <citation type="submission" date="2024-02" db="EMBL/GenBank/DDBJ databases">
        <title>Metagenome Assembled Genome of Zalaria obscura JY119.</title>
        <authorList>
            <person name="Vighnesh L."/>
            <person name="Jagadeeshwari U."/>
            <person name="Venkata Ramana C."/>
            <person name="Sasikala C."/>
        </authorList>
    </citation>
    <scope>NUCLEOTIDE SEQUENCE</scope>
    <source>
        <strain evidence="1">JY119</strain>
    </source>
</reference>
<sequence length="454" mass="49767">MSLDKTIYLGPFVHSTSLKELEICTTGAIGVDESGKIAFIERSVQPNSVPRRPGWETAKVVHIQDNGFFFPGFIDTHIHASQYPNSGIFGSSTLLDWLETYTFPLESSFRDLSVARRIYTRVVSRTLSHGTTTACYYATVHVPATNLLADICFERGQRAFVGRVCMDRLSPDYYRDESVDAAVRDTKACIEHVQHIDPGYELVSPIITPRFAPSCSDDCLKQLGQLHKDSGVPCQTHISENKAEVQLVRELFPKSKSYADVYDEAGLLTAKTILAHCVHLSDQEQELIKVREAKISHCPASNTALTSGAARVRELIDRGITVGLGTDVSGGFSASILEEVRQAIMVSRHVAMTDGDAAKLSTEEVLYLATRGGAKVVGLEGKIGGFEVGMGWDTQMISMGSVSEGGELSHNDGPVDIFGKEAWSDRVAKWVWNGDDRNVRAVWVKGRLVHGTDS</sequence>
<name>A0ACC3S3G0_9PEZI</name>
<proteinExistence type="predicted"/>
<accession>A0ACC3S3G0</accession>
<gene>
    <name evidence="1" type="ORF">M8818_007864</name>
</gene>
<dbReference type="Proteomes" id="UP001320706">
    <property type="component" value="Unassembled WGS sequence"/>
</dbReference>